<proteinExistence type="predicted"/>
<dbReference type="Proteomes" id="UP001156905">
    <property type="component" value="Unassembled WGS sequence"/>
</dbReference>
<protein>
    <submittedName>
        <fullName evidence="1">Uncharacterized protein</fullName>
    </submittedName>
</protein>
<evidence type="ECO:0000313" key="1">
    <source>
        <dbReference type="EMBL" id="GLR90970.1"/>
    </source>
</evidence>
<dbReference type="RefSeq" id="WP_284274064.1">
    <property type="nucleotide sequence ID" value="NZ_BSOW01000040.1"/>
</dbReference>
<comment type="caution">
    <text evidence="1">The sequence shown here is derived from an EMBL/GenBank/DDBJ whole genome shotgun (WGS) entry which is preliminary data.</text>
</comment>
<gene>
    <name evidence="1" type="ORF">GCM10007857_76860</name>
</gene>
<reference evidence="2" key="1">
    <citation type="journal article" date="2019" name="Int. J. Syst. Evol. Microbiol.">
        <title>The Global Catalogue of Microorganisms (GCM) 10K type strain sequencing project: providing services to taxonomists for standard genome sequencing and annotation.</title>
        <authorList>
            <consortium name="The Broad Institute Genomics Platform"/>
            <consortium name="The Broad Institute Genome Sequencing Center for Infectious Disease"/>
            <person name="Wu L."/>
            <person name="Ma J."/>
        </authorList>
    </citation>
    <scope>NUCLEOTIDE SEQUENCE [LARGE SCALE GENOMIC DNA]</scope>
    <source>
        <strain evidence="2">NBRC 102520</strain>
    </source>
</reference>
<organism evidence="1 2">
    <name type="scientific">Bradyrhizobium iriomotense</name>
    <dbReference type="NCBI Taxonomy" id="441950"/>
    <lineage>
        <taxon>Bacteria</taxon>
        <taxon>Pseudomonadati</taxon>
        <taxon>Pseudomonadota</taxon>
        <taxon>Alphaproteobacteria</taxon>
        <taxon>Hyphomicrobiales</taxon>
        <taxon>Nitrobacteraceae</taxon>
        <taxon>Bradyrhizobium</taxon>
    </lineage>
</organism>
<accession>A0ABQ6BDH8</accession>
<evidence type="ECO:0000313" key="2">
    <source>
        <dbReference type="Proteomes" id="UP001156905"/>
    </source>
</evidence>
<name>A0ABQ6BDH8_9BRAD</name>
<keyword evidence="2" id="KW-1185">Reference proteome</keyword>
<dbReference type="EMBL" id="BSOW01000040">
    <property type="protein sequence ID" value="GLR90970.1"/>
    <property type="molecule type" value="Genomic_DNA"/>
</dbReference>
<sequence length="47" mass="5075">MRELGVARDDRALVPVADLANRLSEAGMFVVSALESSSEAAMKIHFI</sequence>